<organism evidence="3 4">
    <name type="scientific">Bradyrhizobium retamae</name>
    <dbReference type="NCBI Taxonomy" id="1300035"/>
    <lineage>
        <taxon>Bacteria</taxon>
        <taxon>Pseudomonadati</taxon>
        <taxon>Pseudomonadota</taxon>
        <taxon>Alphaproteobacteria</taxon>
        <taxon>Hyphomicrobiales</taxon>
        <taxon>Nitrobacteraceae</taxon>
        <taxon>Bradyrhizobium</taxon>
    </lineage>
</organism>
<dbReference type="InterPro" id="IPR018306">
    <property type="entry name" value="Phage_T5_Orf172_DNA-bd"/>
</dbReference>
<evidence type="ECO:0000313" key="3">
    <source>
        <dbReference type="EMBL" id="KRR23598.1"/>
    </source>
</evidence>
<dbReference type="InterPro" id="IPR025280">
    <property type="entry name" value="SNIPE"/>
</dbReference>
<dbReference type="AlphaFoldDB" id="A0A0R3MVL0"/>
<accession>A0A0R3MVL0</accession>
<gene>
    <name evidence="3" type="ORF">CQ13_06100</name>
</gene>
<protein>
    <submittedName>
        <fullName evidence="3">Chromosome partitioning protein ParA</fullName>
    </submittedName>
</protein>
<dbReference type="OrthoDB" id="9811665at2"/>
<feature type="coiled-coil region" evidence="1">
    <location>
        <begin position="191"/>
        <end position="325"/>
    </location>
</feature>
<proteinExistence type="predicted"/>
<reference evidence="3 4" key="1">
    <citation type="submission" date="2014-03" db="EMBL/GenBank/DDBJ databases">
        <title>Bradyrhizobium valentinum sp. nov., isolated from effective nodules of Lupinus mariae-josephae, a lupine endemic of basic-lime soils in Eastern Spain.</title>
        <authorList>
            <person name="Duran D."/>
            <person name="Rey L."/>
            <person name="Navarro A."/>
            <person name="Busquets A."/>
            <person name="Imperial J."/>
            <person name="Ruiz-Argueso T."/>
        </authorList>
    </citation>
    <scope>NUCLEOTIDE SEQUENCE [LARGE SCALE GENOMIC DNA]</scope>
    <source>
        <strain evidence="3 4">Ro19</strain>
    </source>
</reference>
<evidence type="ECO:0000256" key="1">
    <source>
        <dbReference type="SAM" id="Coils"/>
    </source>
</evidence>
<dbReference type="EMBL" id="LLYA01000159">
    <property type="protein sequence ID" value="KRR23598.1"/>
    <property type="molecule type" value="Genomic_DNA"/>
</dbReference>
<evidence type="ECO:0000313" key="4">
    <source>
        <dbReference type="Proteomes" id="UP000052023"/>
    </source>
</evidence>
<keyword evidence="4" id="KW-1185">Reference proteome</keyword>
<keyword evidence="1" id="KW-0175">Coiled coil</keyword>
<sequence length="457" mass="52678">MSAFFGFLLFAWLLGFPIAFIVVTRRLFKQRRTYREEQERSADRIKELEGYFKPLEDMYEEIAKVESQYNARTAALAELRSAYAEKKGAYNDLMDQLAICESRMNIAELGLYEPHFDYTDSEQYKNAIKTCRESQKLMAAEKTAVICRINWSLNGSEAKGQTMANRGIRLTLRAFNSECDAAIANARWNNVKVMEKRIRAARAKIDALNESNAIFISEQYEALKLKELYLTHECREKNKAEREEKAELARANREEQRLLQDRERARREEERYRTLLAKARAEAENVVGPKLAAFNEQVRVLEADLAEAQQQLARADAMAERTKSGFVYVISNIGSFGENVVKIGMTRRLDPEERIRELGDASVPFIFDIHAVLYSDDAPALERALHSEFDGSRVNTTNARKEFFRATIDEVEAAVRRVAPTAPFFRDFEAQEYRETLARRTEMLQVRQVNEELPIAV</sequence>
<evidence type="ECO:0000259" key="2">
    <source>
        <dbReference type="SMART" id="SM00974"/>
    </source>
</evidence>
<name>A0A0R3MVL0_9BRAD</name>
<dbReference type="Pfam" id="PF13250">
    <property type="entry name" value="SNIPE"/>
    <property type="match status" value="1"/>
</dbReference>
<dbReference type="SMART" id="SM00974">
    <property type="entry name" value="T5orf172"/>
    <property type="match status" value="1"/>
</dbReference>
<dbReference type="RefSeq" id="WP_057844838.1">
    <property type="nucleotide sequence ID" value="NZ_LLYA01000159.1"/>
</dbReference>
<feature type="domain" description="Bacteriophage T5 Orf172 DNA-binding" evidence="2">
    <location>
        <begin position="335"/>
        <end position="418"/>
    </location>
</feature>
<dbReference type="Pfam" id="PF10544">
    <property type="entry name" value="T5orf172"/>
    <property type="match status" value="1"/>
</dbReference>
<comment type="caution">
    <text evidence="3">The sequence shown here is derived from an EMBL/GenBank/DDBJ whole genome shotgun (WGS) entry which is preliminary data.</text>
</comment>
<dbReference type="Proteomes" id="UP000052023">
    <property type="component" value="Unassembled WGS sequence"/>
</dbReference>